<dbReference type="Proteomes" id="UP000232003">
    <property type="component" value="Chromosome"/>
</dbReference>
<evidence type="ECO:0000313" key="2">
    <source>
        <dbReference type="Proteomes" id="UP000232003"/>
    </source>
</evidence>
<proteinExistence type="predicted"/>
<sequence length="38" mass="4475">MCVGAAPLLYETLRGFQELQHNSSFQRIRYLIYLENSL</sequence>
<name>A0A2K8SLF0_9NOSO</name>
<evidence type="ECO:0000313" key="1">
    <source>
        <dbReference type="EMBL" id="AUB36259.1"/>
    </source>
</evidence>
<protein>
    <submittedName>
        <fullName evidence="1">Uncharacterized protein</fullName>
    </submittedName>
</protein>
<organism evidence="1 2">
    <name type="scientific">Nostoc flagelliforme CCNUN1</name>
    <dbReference type="NCBI Taxonomy" id="2038116"/>
    <lineage>
        <taxon>Bacteria</taxon>
        <taxon>Bacillati</taxon>
        <taxon>Cyanobacteriota</taxon>
        <taxon>Cyanophyceae</taxon>
        <taxon>Nostocales</taxon>
        <taxon>Nostocaceae</taxon>
        <taxon>Nostoc</taxon>
    </lineage>
</organism>
<dbReference type="EMBL" id="CP024785">
    <property type="protein sequence ID" value="AUB36259.1"/>
    <property type="molecule type" value="Genomic_DNA"/>
</dbReference>
<accession>A0A2K8SLF0</accession>
<reference evidence="1 2" key="1">
    <citation type="submission" date="2017-11" db="EMBL/GenBank/DDBJ databases">
        <title>Complete genome of a free-living desiccation-tolerant cyanobacterium and its photosynthetic adaptation to extreme terrestrial habitat.</title>
        <authorList>
            <person name="Shang J."/>
        </authorList>
    </citation>
    <scope>NUCLEOTIDE SEQUENCE [LARGE SCALE GENOMIC DNA]</scope>
    <source>
        <strain evidence="1 2">CCNUN1</strain>
    </source>
</reference>
<dbReference type="AlphaFoldDB" id="A0A2K8SLF0"/>
<dbReference type="KEGG" id="nfl:COO91_02162"/>
<gene>
    <name evidence="1" type="ORF">COO91_02162</name>
</gene>
<keyword evidence="2" id="KW-1185">Reference proteome</keyword>